<evidence type="ECO:0000313" key="2">
    <source>
        <dbReference type="EMBL" id="EJZ85808.1"/>
    </source>
</evidence>
<dbReference type="HOGENOM" id="CLU_1631852_0_0_11"/>
<evidence type="ECO:0000256" key="1">
    <source>
        <dbReference type="SAM" id="MobiDB-lite"/>
    </source>
</evidence>
<dbReference type="Proteomes" id="UP000006075">
    <property type="component" value="Unassembled WGS sequence"/>
</dbReference>
<dbReference type="eggNOG" id="ENOG5032310">
    <property type="taxonomic scope" value="Bacteria"/>
</dbReference>
<dbReference type="AlphaFoldDB" id="K0YQR2"/>
<protein>
    <submittedName>
        <fullName evidence="2">Uncharacterized protein</fullName>
    </submittedName>
</protein>
<organism evidence="2 3">
    <name type="scientific">Winkia neuii BV029A5</name>
    <dbReference type="NCBI Taxonomy" id="888439"/>
    <lineage>
        <taxon>Bacteria</taxon>
        <taxon>Bacillati</taxon>
        <taxon>Actinomycetota</taxon>
        <taxon>Actinomycetes</taxon>
        <taxon>Actinomycetales</taxon>
        <taxon>Actinomycetaceae</taxon>
        <taxon>Winkia</taxon>
    </lineage>
</organism>
<dbReference type="AntiFam" id="ANF00057">
    <property type="entry name" value="Translation of E. coli type CRISPR repeat"/>
</dbReference>
<sequence length="175" mass="18973">MCGITPARAGKSMYARAGDMSMWNYPRSRGEKFLPVQGLELATELPPLARGKARAAAQPLRGSGITPARAGKSINFLSIQGIYQNYPRSRGEKSTTIFSPACTRELPPLARGKAQRSTLVQVGDRITPARAGKRRHSSLHLCHGRNYPRSRGEKGLALRPGMSTPELPPLARGKA</sequence>
<evidence type="ECO:0000313" key="3">
    <source>
        <dbReference type="Proteomes" id="UP000006075"/>
    </source>
</evidence>
<proteinExistence type="predicted"/>
<gene>
    <name evidence="2" type="ORF">HMPREF9240_01281</name>
</gene>
<reference evidence="2 3" key="1">
    <citation type="submission" date="2012-07" db="EMBL/GenBank/DDBJ databases">
        <title>The Genome Sequence of Actinomyces neuii subsp. anitratus BVS029A5.</title>
        <authorList>
            <consortium name="The Broad Institute Genome Sequencing Platform"/>
            <person name="Earl A."/>
            <person name="Ward D."/>
            <person name="Feldgarden M."/>
            <person name="Gevers D."/>
            <person name="Saerens B."/>
            <person name="Vaneechoutte M."/>
            <person name="Walker B."/>
            <person name="Young S.K."/>
            <person name="Zeng Q."/>
            <person name="Gargeya S."/>
            <person name="Fitzgerald M."/>
            <person name="Haas B."/>
            <person name="Abouelleil A."/>
            <person name="Alvarado L."/>
            <person name="Arachchi H.M."/>
            <person name="Berlin A."/>
            <person name="Chapman S.B."/>
            <person name="Goldberg J."/>
            <person name="Griggs A."/>
            <person name="Gujja S."/>
            <person name="Hansen M."/>
            <person name="Howarth C."/>
            <person name="Imamovic A."/>
            <person name="Larimer J."/>
            <person name="McCowen C."/>
            <person name="Montmayeur A."/>
            <person name="Murphy C."/>
            <person name="Neiman D."/>
            <person name="Pearson M."/>
            <person name="Priest M."/>
            <person name="Roberts A."/>
            <person name="Saif S."/>
            <person name="Shea T."/>
            <person name="Sisk P."/>
            <person name="Sykes S."/>
            <person name="Wortman J."/>
            <person name="Nusbaum C."/>
            <person name="Birren B."/>
        </authorList>
    </citation>
    <scope>NUCLEOTIDE SEQUENCE [LARGE SCALE GENOMIC DNA]</scope>
    <source>
        <strain evidence="2 3">BVS029A5</strain>
    </source>
</reference>
<feature type="region of interest" description="Disordered" evidence="1">
    <location>
        <begin position="142"/>
        <end position="175"/>
    </location>
</feature>
<accession>K0YQR2</accession>
<name>K0YQR2_9ACTO</name>
<dbReference type="EMBL" id="AGWP01000007">
    <property type="protein sequence ID" value="EJZ85808.1"/>
    <property type="molecule type" value="Genomic_DNA"/>
</dbReference>
<comment type="caution">
    <text evidence="2">The sequence shown here is derived from an EMBL/GenBank/DDBJ whole genome shotgun (WGS) entry which is preliminary data.</text>
</comment>
<keyword evidence="3" id="KW-1185">Reference proteome</keyword>